<proteinExistence type="inferred from homology"/>
<dbReference type="PIRSF" id="PIRSF003085">
    <property type="entry name" value="CMAS"/>
    <property type="match status" value="1"/>
</dbReference>
<dbReference type="CDD" id="cd02440">
    <property type="entry name" value="AdoMet_MTases"/>
    <property type="match status" value="1"/>
</dbReference>
<feature type="active site" evidence="6">
    <location>
        <position position="378"/>
    </location>
</feature>
<feature type="domain" description="DUF7884" evidence="7">
    <location>
        <begin position="21"/>
        <end position="89"/>
    </location>
</feature>
<dbReference type="InterPro" id="IPR050723">
    <property type="entry name" value="CFA/CMAS"/>
</dbReference>
<evidence type="ECO:0000256" key="2">
    <source>
        <dbReference type="ARBA" id="ARBA00022603"/>
    </source>
</evidence>
<dbReference type="Pfam" id="PF25371">
    <property type="entry name" value="DUF7884"/>
    <property type="match status" value="1"/>
</dbReference>
<keyword evidence="4" id="KW-0949">S-adenosyl-L-methionine</keyword>
<dbReference type="PANTHER" id="PTHR43667">
    <property type="entry name" value="CYCLOPROPANE-FATTY-ACYL-PHOSPHOLIPID SYNTHASE"/>
    <property type="match status" value="1"/>
</dbReference>
<dbReference type="Gene3D" id="3.40.50.150">
    <property type="entry name" value="Vaccinia Virus protein VP39"/>
    <property type="match status" value="1"/>
</dbReference>
<dbReference type="GO" id="GO:0008168">
    <property type="term" value="F:methyltransferase activity"/>
    <property type="evidence" value="ECO:0007669"/>
    <property type="project" value="UniProtKB-KW"/>
</dbReference>
<dbReference type="GO" id="GO:0008610">
    <property type="term" value="P:lipid biosynthetic process"/>
    <property type="evidence" value="ECO:0007669"/>
    <property type="project" value="InterPro"/>
</dbReference>
<comment type="similarity">
    <text evidence="1">Belongs to the CFA/CMAS family.</text>
</comment>
<accession>A0A7Y0EEA7</accession>
<dbReference type="InterPro" id="IPR003333">
    <property type="entry name" value="CMAS"/>
</dbReference>
<evidence type="ECO:0000313" key="9">
    <source>
        <dbReference type="Proteomes" id="UP000537131"/>
    </source>
</evidence>
<comment type="caution">
    <text evidence="8">The sequence shown here is derived from an EMBL/GenBank/DDBJ whole genome shotgun (WGS) entry which is preliminary data.</text>
</comment>
<reference evidence="8 9" key="2">
    <citation type="submission" date="2020-06" db="EMBL/GenBank/DDBJ databases">
        <title>Complete Genome Sequence of Clostridium muelleri sp. nov. P21T, an Acid-Alcohol Producing Acetogen Isolated from Old Hay.</title>
        <authorList>
            <person name="Duncan K.E."/>
            <person name="Tanner R.S."/>
        </authorList>
    </citation>
    <scope>NUCLEOTIDE SEQUENCE [LARGE SCALE GENOMIC DNA]</scope>
    <source>
        <strain evidence="8 9">P21</strain>
    </source>
</reference>
<sequence length="416" mass="48649">MINTVKRERLDHELISKIEQIFSNTNKNFNMKFWNGESIKYSDKADFTLSFNDREEFNRLLMHPDIIAFAEAYMNKSFDIEGDIFSAIQLKEELENLEVSGKDKVSIFLKTASLPKLNMHTKEKDKENISHHYDISNDFYRLFLGPSMVYSCAYFRDENEDITTAEENKLDHICRKLRLKAGEKFLDVGCGWGSMIIWAAKHYGVEAHGVTISEEQYKYVCDRIKKEGIQDKCFVELKDYRDIEGNEVYDKIVSIGMFEHVGTKNLPEYFKIMNRLLKSDGLFLNHGITKSKNYKVAKDESEFIEKYIFPGGELNSISYVQDIMEQENFEVYDVECLREHYFKTLRCWVNNLQANKDMAIKAASELVYRTWLLYMTGCALNFKGGSISVYQVLLGKEQKMSGFNIPLTREYMYKDI</sequence>
<gene>
    <name evidence="8" type="ORF">HBE96_04350</name>
</gene>
<keyword evidence="5" id="KW-0443">Lipid metabolism</keyword>
<dbReference type="InterPro" id="IPR057206">
    <property type="entry name" value="DUF7884"/>
</dbReference>
<dbReference type="EMBL" id="JABBNI010000009">
    <property type="protein sequence ID" value="NMM61931.1"/>
    <property type="molecule type" value="Genomic_DNA"/>
</dbReference>
<dbReference type="SUPFAM" id="SSF53335">
    <property type="entry name" value="S-adenosyl-L-methionine-dependent methyltransferases"/>
    <property type="match status" value="1"/>
</dbReference>
<evidence type="ECO:0000313" key="8">
    <source>
        <dbReference type="EMBL" id="NMM61931.1"/>
    </source>
</evidence>
<dbReference type="PANTHER" id="PTHR43667:SF1">
    <property type="entry name" value="CYCLOPROPANE-FATTY-ACYL-PHOSPHOLIPID SYNTHASE"/>
    <property type="match status" value="1"/>
</dbReference>
<keyword evidence="9" id="KW-1185">Reference proteome</keyword>
<dbReference type="Pfam" id="PF02353">
    <property type="entry name" value="CMAS"/>
    <property type="match status" value="1"/>
</dbReference>
<dbReference type="InterPro" id="IPR029063">
    <property type="entry name" value="SAM-dependent_MTases_sf"/>
</dbReference>
<evidence type="ECO:0000259" key="7">
    <source>
        <dbReference type="Pfam" id="PF25371"/>
    </source>
</evidence>
<organism evidence="8 9">
    <name type="scientific">Clostridium muellerianum</name>
    <dbReference type="NCBI Taxonomy" id="2716538"/>
    <lineage>
        <taxon>Bacteria</taxon>
        <taxon>Bacillati</taxon>
        <taxon>Bacillota</taxon>
        <taxon>Clostridia</taxon>
        <taxon>Eubacteriales</taxon>
        <taxon>Clostridiaceae</taxon>
        <taxon>Clostridium</taxon>
    </lineage>
</organism>
<protein>
    <submittedName>
        <fullName evidence="8">Class I SAM-dependent methyltransferase</fullName>
    </submittedName>
</protein>
<evidence type="ECO:0000256" key="5">
    <source>
        <dbReference type="ARBA" id="ARBA00023098"/>
    </source>
</evidence>
<evidence type="ECO:0000256" key="6">
    <source>
        <dbReference type="PIRSR" id="PIRSR003085-1"/>
    </source>
</evidence>
<dbReference type="Proteomes" id="UP000537131">
    <property type="component" value="Unassembled WGS sequence"/>
</dbReference>
<dbReference type="GO" id="GO:0032259">
    <property type="term" value="P:methylation"/>
    <property type="evidence" value="ECO:0007669"/>
    <property type="project" value="UniProtKB-KW"/>
</dbReference>
<dbReference type="AlphaFoldDB" id="A0A7Y0EEA7"/>
<keyword evidence="2 8" id="KW-0489">Methyltransferase</keyword>
<evidence type="ECO:0000256" key="3">
    <source>
        <dbReference type="ARBA" id="ARBA00022679"/>
    </source>
</evidence>
<dbReference type="RefSeq" id="WP_169296539.1">
    <property type="nucleotide sequence ID" value="NZ_JABBNI010000009.1"/>
</dbReference>
<evidence type="ECO:0000256" key="1">
    <source>
        <dbReference type="ARBA" id="ARBA00010815"/>
    </source>
</evidence>
<reference evidence="8 9" key="1">
    <citation type="submission" date="2020-04" db="EMBL/GenBank/DDBJ databases">
        <authorList>
            <person name="Doyle D.A."/>
        </authorList>
    </citation>
    <scope>NUCLEOTIDE SEQUENCE [LARGE SCALE GENOMIC DNA]</scope>
    <source>
        <strain evidence="8 9">P21</strain>
    </source>
</reference>
<name>A0A7Y0EEA7_9CLOT</name>
<keyword evidence="3 8" id="KW-0808">Transferase</keyword>
<evidence type="ECO:0000256" key="4">
    <source>
        <dbReference type="ARBA" id="ARBA00022691"/>
    </source>
</evidence>